<feature type="transmembrane region" description="Helical" evidence="8">
    <location>
        <begin position="219"/>
        <end position="239"/>
    </location>
</feature>
<feature type="domain" description="Aminoarabinose transferase C-terminal" evidence="10">
    <location>
        <begin position="450"/>
        <end position="552"/>
    </location>
</feature>
<dbReference type="GO" id="GO:0006493">
    <property type="term" value="P:protein O-linked glycosylation"/>
    <property type="evidence" value="ECO:0007669"/>
    <property type="project" value="InterPro"/>
</dbReference>
<evidence type="ECO:0000313" key="12">
    <source>
        <dbReference type="Proteomes" id="UP000319449"/>
    </source>
</evidence>
<keyword evidence="2" id="KW-1003">Cell membrane</keyword>
<comment type="subcellular location">
    <subcellularLocation>
        <location evidence="1">Cell membrane</location>
        <topology evidence="1">Multi-pass membrane protein</topology>
    </subcellularLocation>
</comment>
<dbReference type="OrthoDB" id="9815691at2"/>
<feature type="transmembrane region" description="Helical" evidence="8">
    <location>
        <begin position="176"/>
        <end position="207"/>
    </location>
</feature>
<evidence type="ECO:0000256" key="2">
    <source>
        <dbReference type="ARBA" id="ARBA00022475"/>
    </source>
</evidence>
<feature type="transmembrane region" description="Helical" evidence="8">
    <location>
        <begin position="417"/>
        <end position="437"/>
    </location>
</feature>
<dbReference type="PANTHER" id="PTHR33908:SF3">
    <property type="entry name" value="UNDECAPRENYL PHOSPHATE-ALPHA-4-AMINO-4-DEOXY-L-ARABINOSE ARABINOSYL TRANSFERASE"/>
    <property type="match status" value="1"/>
</dbReference>
<evidence type="ECO:0000259" key="9">
    <source>
        <dbReference type="Pfam" id="PF02366"/>
    </source>
</evidence>
<dbReference type="GO" id="GO:0005886">
    <property type="term" value="C:plasma membrane"/>
    <property type="evidence" value="ECO:0007669"/>
    <property type="project" value="UniProtKB-SubCell"/>
</dbReference>
<dbReference type="PANTHER" id="PTHR33908">
    <property type="entry name" value="MANNOSYLTRANSFERASE YKCB-RELATED"/>
    <property type="match status" value="1"/>
</dbReference>
<evidence type="ECO:0000256" key="8">
    <source>
        <dbReference type="SAM" id="Phobius"/>
    </source>
</evidence>
<evidence type="ECO:0000256" key="4">
    <source>
        <dbReference type="ARBA" id="ARBA00022679"/>
    </source>
</evidence>
<dbReference type="Pfam" id="PF18583">
    <property type="entry name" value="Arnt_C"/>
    <property type="match status" value="1"/>
</dbReference>
<feature type="transmembrane region" description="Helical" evidence="8">
    <location>
        <begin position="120"/>
        <end position="138"/>
    </location>
</feature>
<gene>
    <name evidence="11" type="ORF">JN12_03628</name>
</gene>
<dbReference type="InterPro" id="IPR003342">
    <property type="entry name" value="ArnT-like_N"/>
</dbReference>
<feature type="transmembrane region" description="Helical" evidence="8">
    <location>
        <begin position="326"/>
        <end position="346"/>
    </location>
</feature>
<evidence type="ECO:0000256" key="7">
    <source>
        <dbReference type="ARBA" id="ARBA00023136"/>
    </source>
</evidence>
<sequence length="553" mass="62426">MNALISFLTDRTASARRDLTALTIVFGFAFFQLLGRCPLIEPDEGRYSEIPREMLERGDFVTPLLNYVKYFEKPPLHYWLNALSFSLFGQNEFAARFAGTLCGLLTVLFTYWLGRQLFERRVGLLAALIIGSSGGFLVQSRINITDMTLTFCLTLCLGSFLLGIRDEGPGKRLYYYLGYAAAALAVLAKGLIGIVFPGGIIFLFLLFRKRWRLLAEMRLCSGTILFLVIAAPWFILVSLHNPEFPRFFFIHEHFERFLTKVHHRYQPVWFFLPVLLGTMLPWSFFIPEALRRAWRDRRSNQGDPLTYLAIWALLIFAFFSKSNSKLVPYILPIFPPLALLIAWRWQKAVEEGLGSLKGYAVTLGIILLILGIGFPIYPLVAAKDDLGLTGGIISGSIFLVETAGVCMALRQRNPLRLFLVLTVCSGLFAVVAPHFVYSRIAARRTIKPLALKVKELARPDDIVASFGYDQGLPFYAKRRTIVVGGMGELEFGSQQGDQSAWFIDNAAFSRLWDGERRVFALMNRAEKEALASAVKASVRVIDESPRRILVTNR</sequence>
<keyword evidence="6 8" id="KW-1133">Transmembrane helix</keyword>
<dbReference type="EMBL" id="VLLN01000033">
    <property type="protein sequence ID" value="TWJ13911.1"/>
    <property type="molecule type" value="Genomic_DNA"/>
</dbReference>
<proteinExistence type="predicted"/>
<keyword evidence="4 11" id="KW-0808">Transferase</keyword>
<dbReference type="InterPro" id="IPR040845">
    <property type="entry name" value="Arnt_C"/>
</dbReference>
<evidence type="ECO:0000313" key="11">
    <source>
        <dbReference type="EMBL" id="TWJ13911.1"/>
    </source>
</evidence>
<reference evidence="11 12" key="1">
    <citation type="submission" date="2019-07" db="EMBL/GenBank/DDBJ databases">
        <title>Genomic Encyclopedia of Archaeal and Bacterial Type Strains, Phase II (KMG-II): from individual species to whole genera.</title>
        <authorList>
            <person name="Goeker M."/>
        </authorList>
    </citation>
    <scope>NUCLEOTIDE SEQUENCE [LARGE SCALE GENOMIC DNA]</scope>
    <source>
        <strain evidence="11 12">ATCC BAA-1139</strain>
    </source>
</reference>
<comment type="caution">
    <text evidence="11">The sequence shown here is derived from an EMBL/GenBank/DDBJ whole genome shotgun (WGS) entry which is preliminary data.</text>
</comment>
<keyword evidence="5 8" id="KW-0812">Transmembrane</keyword>
<feature type="domain" description="ArnT-like N-terminal" evidence="9">
    <location>
        <begin position="46"/>
        <end position="243"/>
    </location>
</feature>
<feature type="transmembrane region" description="Helical" evidence="8">
    <location>
        <begin position="302"/>
        <end position="320"/>
    </location>
</feature>
<dbReference type="Proteomes" id="UP000319449">
    <property type="component" value="Unassembled WGS sequence"/>
</dbReference>
<keyword evidence="3" id="KW-0328">Glycosyltransferase</keyword>
<feature type="transmembrane region" description="Helical" evidence="8">
    <location>
        <begin position="386"/>
        <end position="410"/>
    </location>
</feature>
<feature type="transmembrane region" description="Helical" evidence="8">
    <location>
        <begin position="20"/>
        <end position="39"/>
    </location>
</feature>
<feature type="transmembrane region" description="Helical" evidence="8">
    <location>
        <begin position="358"/>
        <end position="380"/>
    </location>
</feature>
<dbReference type="GO" id="GO:0016763">
    <property type="term" value="F:pentosyltransferase activity"/>
    <property type="evidence" value="ECO:0007669"/>
    <property type="project" value="TreeGrafter"/>
</dbReference>
<accession>A0A562V7Q4</accession>
<evidence type="ECO:0000256" key="5">
    <source>
        <dbReference type="ARBA" id="ARBA00022692"/>
    </source>
</evidence>
<dbReference type="AlphaFoldDB" id="A0A562V7Q4"/>
<feature type="transmembrane region" description="Helical" evidence="8">
    <location>
        <begin position="268"/>
        <end position="290"/>
    </location>
</feature>
<dbReference type="GO" id="GO:0009103">
    <property type="term" value="P:lipopolysaccharide biosynthetic process"/>
    <property type="evidence" value="ECO:0007669"/>
    <property type="project" value="UniProtKB-ARBA"/>
</dbReference>
<dbReference type="GO" id="GO:0000030">
    <property type="term" value="F:mannosyltransferase activity"/>
    <property type="evidence" value="ECO:0007669"/>
    <property type="project" value="InterPro"/>
</dbReference>
<protein>
    <submittedName>
        <fullName evidence="11">4-amino-4-deoxy-L-arabinose transferase-like glycosyltransferase</fullName>
    </submittedName>
</protein>
<evidence type="ECO:0000256" key="6">
    <source>
        <dbReference type="ARBA" id="ARBA00022989"/>
    </source>
</evidence>
<evidence type="ECO:0000256" key="1">
    <source>
        <dbReference type="ARBA" id="ARBA00004651"/>
    </source>
</evidence>
<dbReference type="Pfam" id="PF02366">
    <property type="entry name" value="PMT"/>
    <property type="match status" value="1"/>
</dbReference>
<organism evidence="11 12">
    <name type="scientific">Geobacter argillaceus</name>
    <dbReference type="NCBI Taxonomy" id="345631"/>
    <lineage>
        <taxon>Bacteria</taxon>
        <taxon>Pseudomonadati</taxon>
        <taxon>Thermodesulfobacteriota</taxon>
        <taxon>Desulfuromonadia</taxon>
        <taxon>Geobacterales</taxon>
        <taxon>Geobacteraceae</taxon>
        <taxon>Geobacter</taxon>
    </lineage>
</organism>
<dbReference type="GO" id="GO:0010041">
    <property type="term" value="P:response to iron(III) ion"/>
    <property type="evidence" value="ECO:0007669"/>
    <property type="project" value="TreeGrafter"/>
</dbReference>
<keyword evidence="12" id="KW-1185">Reference proteome</keyword>
<dbReference type="RefSeq" id="WP_145025403.1">
    <property type="nucleotide sequence ID" value="NZ_VLLN01000033.1"/>
</dbReference>
<evidence type="ECO:0000259" key="10">
    <source>
        <dbReference type="Pfam" id="PF18583"/>
    </source>
</evidence>
<keyword evidence="7 8" id="KW-0472">Membrane</keyword>
<evidence type="ECO:0000256" key="3">
    <source>
        <dbReference type="ARBA" id="ARBA00022676"/>
    </source>
</evidence>
<name>A0A562V7Q4_9BACT</name>
<dbReference type="InterPro" id="IPR050297">
    <property type="entry name" value="LipidA_mod_glycosyltrf_83"/>
</dbReference>
<feature type="transmembrane region" description="Helical" evidence="8">
    <location>
        <begin position="93"/>
        <end position="114"/>
    </location>
</feature>